<accession>A0ABW2C4V8</accession>
<keyword evidence="2" id="KW-1185">Reference proteome</keyword>
<name>A0ABW2C4V8_9PSEU</name>
<dbReference type="Proteomes" id="UP001596337">
    <property type="component" value="Unassembled WGS sequence"/>
</dbReference>
<gene>
    <name evidence="1" type="ORF">ACFQGD_20660</name>
</gene>
<dbReference type="EMBL" id="JBHSXX010000001">
    <property type="protein sequence ID" value="MFC6869553.1"/>
    <property type="molecule type" value="Genomic_DNA"/>
</dbReference>
<dbReference type="Pfam" id="PF05960">
    <property type="entry name" value="DUF885"/>
    <property type="match status" value="1"/>
</dbReference>
<reference evidence="2" key="1">
    <citation type="journal article" date="2019" name="Int. J. Syst. Evol. Microbiol.">
        <title>The Global Catalogue of Microorganisms (GCM) 10K type strain sequencing project: providing services to taxonomists for standard genome sequencing and annotation.</title>
        <authorList>
            <consortium name="The Broad Institute Genomics Platform"/>
            <consortium name="The Broad Institute Genome Sequencing Center for Infectious Disease"/>
            <person name="Wu L."/>
            <person name="Ma J."/>
        </authorList>
    </citation>
    <scope>NUCLEOTIDE SEQUENCE [LARGE SCALE GENOMIC DNA]</scope>
    <source>
        <strain evidence="2">KCTC 32255</strain>
    </source>
</reference>
<dbReference type="PANTHER" id="PTHR33361:SF2">
    <property type="entry name" value="DUF885 DOMAIN-CONTAINING PROTEIN"/>
    <property type="match status" value="1"/>
</dbReference>
<evidence type="ECO:0000313" key="1">
    <source>
        <dbReference type="EMBL" id="MFC6869553.1"/>
    </source>
</evidence>
<dbReference type="RefSeq" id="WP_345397225.1">
    <property type="nucleotide sequence ID" value="NZ_BAABLA010000027.1"/>
</dbReference>
<organism evidence="1 2">
    <name type="scientific">Haloechinothrix salitolerans</name>
    <dbReference type="NCBI Taxonomy" id="926830"/>
    <lineage>
        <taxon>Bacteria</taxon>
        <taxon>Bacillati</taxon>
        <taxon>Actinomycetota</taxon>
        <taxon>Actinomycetes</taxon>
        <taxon>Pseudonocardiales</taxon>
        <taxon>Pseudonocardiaceae</taxon>
        <taxon>Haloechinothrix</taxon>
    </lineage>
</organism>
<comment type="caution">
    <text evidence="1">The sequence shown here is derived from an EMBL/GenBank/DDBJ whole genome shotgun (WGS) entry which is preliminary data.</text>
</comment>
<protein>
    <submittedName>
        <fullName evidence="1">DUF885 domain-containing protein</fullName>
    </submittedName>
</protein>
<evidence type="ECO:0000313" key="2">
    <source>
        <dbReference type="Proteomes" id="UP001596337"/>
    </source>
</evidence>
<proteinExistence type="predicted"/>
<dbReference type="InterPro" id="IPR010281">
    <property type="entry name" value="DUF885"/>
</dbReference>
<sequence length="570" mass="61815">MHDTGTNTDGERRDVAQVADQLLDVRFAANPLLPALLGVDNTRAGLGDISEDDERRTAAATEGVLARAKAIDPDGLSQQDAVTRDVVIALASSHLDEAALKLAEFTITDLFVAPASGLLTVLPMLTVSDTASADAYLNRLRAIPAYLDAALERHRAGVASGRVGVAHLVTAAIDHIDRHLAAPEADPLLRPRAPEDLAEKFGADRERILRDVVRPAFAAYRDGLAADIAPHGRPADKPGLCWLPDGDASYAALARVHTTTDRTPDELHQTGLELIAGLAEEYAEIGERVFGTRSPAEIFERLRTDPELRWSSAEELLDTARTTIERAAAEAPRWFGTIPEQPWTVEPVPEAAAPGAPAAYYLMPSSDGSRPGTYFANTYEVTERFRQTAEVTAFHEAIPGHHFQISLAQGLTDLPLLRRIGGFTAYSEGWGLYTERLAHEMGLYSGDVPLLGMLSMDSMRAGRLVVDTGLHAKGWSRQQAVDYLRDNTPMPLAEIESEVDRYIAYPGQALAYMVGRLEIQRLRAAAERELGDAFDIKGFHDTVLGSGAVPLGVLEKLVTDWTDGEARRGA</sequence>
<dbReference type="PANTHER" id="PTHR33361">
    <property type="entry name" value="GLR0591 PROTEIN"/>
    <property type="match status" value="1"/>
</dbReference>